<dbReference type="AlphaFoldDB" id="A0A1E3IPX7"/>
<dbReference type="OrthoDB" id="4023585at2759"/>
<dbReference type="Proteomes" id="UP000094043">
    <property type="component" value="Chromosome 3"/>
</dbReference>
<reference evidence="2" key="3">
    <citation type="submission" date="2024-01" db="EMBL/GenBank/DDBJ databases">
        <authorList>
            <person name="Coelho M.A."/>
            <person name="David-Palma M."/>
            <person name="Shea T."/>
            <person name="Sun S."/>
            <person name="Cuomo C.A."/>
            <person name="Heitman J."/>
        </authorList>
    </citation>
    <scope>NUCLEOTIDE SEQUENCE</scope>
    <source>
        <strain evidence="2">CBS 7841</strain>
    </source>
</reference>
<dbReference type="KEGG" id="cdep:91087176"/>
<dbReference type="EMBL" id="CP143786">
    <property type="protein sequence ID" value="WVN87770.1"/>
    <property type="molecule type" value="Genomic_DNA"/>
</dbReference>
<dbReference type="RefSeq" id="XP_066068470.1">
    <property type="nucleotide sequence ID" value="XM_066212373.1"/>
</dbReference>
<reference evidence="2" key="1">
    <citation type="submission" date="2016-06" db="EMBL/GenBank/DDBJ databases">
        <authorList>
            <person name="Cuomo C."/>
            <person name="Litvintseva A."/>
            <person name="Heitman J."/>
            <person name="Chen Y."/>
            <person name="Sun S."/>
            <person name="Springer D."/>
            <person name="Dromer F."/>
            <person name="Young S."/>
            <person name="Zeng Q."/>
            <person name="Chapman S."/>
            <person name="Gujja S."/>
            <person name="Saif S."/>
            <person name="Birren B."/>
        </authorList>
    </citation>
    <scope>NUCLEOTIDE SEQUENCE</scope>
    <source>
        <strain evidence="2">CBS 7841</strain>
    </source>
</reference>
<feature type="compositionally biased region" description="Polar residues" evidence="1">
    <location>
        <begin position="86"/>
        <end position="103"/>
    </location>
</feature>
<reference evidence="2" key="2">
    <citation type="journal article" date="2022" name="Elife">
        <title>Obligate sexual reproduction of a homothallic fungus closely related to the Cryptococcus pathogenic species complex.</title>
        <authorList>
            <person name="Passer A.R."/>
            <person name="Clancey S.A."/>
            <person name="Shea T."/>
            <person name="David-Palma M."/>
            <person name="Averette A.F."/>
            <person name="Boekhout T."/>
            <person name="Porcel B.M."/>
            <person name="Nowrousian M."/>
            <person name="Cuomo C.A."/>
            <person name="Sun S."/>
            <person name="Heitman J."/>
            <person name="Coelho M.A."/>
        </authorList>
    </citation>
    <scope>NUCLEOTIDE SEQUENCE</scope>
    <source>
        <strain evidence="2">CBS 7841</strain>
    </source>
</reference>
<dbReference type="VEuPathDB" id="FungiDB:L203_01768"/>
<evidence type="ECO:0000256" key="1">
    <source>
        <dbReference type="SAM" id="MobiDB-lite"/>
    </source>
</evidence>
<sequence>MSIIRSFATVPLSRASYRALSTTAIYRKSLTDSVKETAENINKNVGQTLAGGIDSTEKMTKAAKEAINSKTPSQGEMKAAADDLGSSATETAESARQNANQKLGQAAGAARDMKEDVKKNF</sequence>
<feature type="compositionally biased region" description="Basic and acidic residues" evidence="1">
    <location>
        <begin position="111"/>
        <end position="121"/>
    </location>
</feature>
<dbReference type="GeneID" id="91087176"/>
<accession>A0A1E3IPX7</accession>
<name>A0A1E3IPX7_9TREE</name>
<protein>
    <submittedName>
        <fullName evidence="2">Uncharacterized protein</fullName>
    </submittedName>
</protein>
<proteinExistence type="predicted"/>
<keyword evidence="3" id="KW-1185">Reference proteome</keyword>
<gene>
    <name evidence="2" type="ORF">L203_102965</name>
</gene>
<feature type="region of interest" description="Disordered" evidence="1">
    <location>
        <begin position="66"/>
        <end position="121"/>
    </location>
</feature>
<evidence type="ECO:0000313" key="2">
    <source>
        <dbReference type="EMBL" id="WVN87770.1"/>
    </source>
</evidence>
<evidence type="ECO:0000313" key="3">
    <source>
        <dbReference type="Proteomes" id="UP000094043"/>
    </source>
</evidence>
<organism evidence="2 3">
    <name type="scientific">Cryptococcus depauperatus CBS 7841</name>
    <dbReference type="NCBI Taxonomy" id="1295531"/>
    <lineage>
        <taxon>Eukaryota</taxon>
        <taxon>Fungi</taxon>
        <taxon>Dikarya</taxon>
        <taxon>Basidiomycota</taxon>
        <taxon>Agaricomycotina</taxon>
        <taxon>Tremellomycetes</taxon>
        <taxon>Tremellales</taxon>
        <taxon>Cryptococcaceae</taxon>
        <taxon>Cryptococcus</taxon>
    </lineage>
</organism>